<proteinExistence type="predicted"/>
<protein>
    <submittedName>
        <fullName evidence="2">DUF1254-domain-containing protein</fullName>
    </submittedName>
</protein>
<dbReference type="InterPro" id="IPR037049">
    <property type="entry name" value="DUF1214_C_sf"/>
</dbReference>
<organism evidence="2 3">
    <name type="scientific">Penicillium canariense</name>
    <dbReference type="NCBI Taxonomy" id="189055"/>
    <lineage>
        <taxon>Eukaryota</taxon>
        <taxon>Fungi</taxon>
        <taxon>Dikarya</taxon>
        <taxon>Ascomycota</taxon>
        <taxon>Pezizomycotina</taxon>
        <taxon>Eurotiomycetes</taxon>
        <taxon>Eurotiomycetidae</taxon>
        <taxon>Eurotiales</taxon>
        <taxon>Aspergillaceae</taxon>
        <taxon>Penicillium</taxon>
    </lineage>
</organism>
<dbReference type="OrthoDB" id="2018906at2759"/>
<feature type="domain" description="DUF1214" evidence="1">
    <location>
        <begin position="111"/>
        <end position="145"/>
    </location>
</feature>
<dbReference type="InterPro" id="IPR010621">
    <property type="entry name" value="DUF1214"/>
</dbReference>
<dbReference type="Gene3D" id="2.60.120.600">
    <property type="entry name" value="Domain of unknown function DUF1214, C-terminal domain"/>
    <property type="match status" value="1"/>
</dbReference>
<keyword evidence="3" id="KW-1185">Reference proteome</keyword>
<dbReference type="AlphaFoldDB" id="A0A9W9I314"/>
<reference evidence="2" key="1">
    <citation type="submission" date="2022-11" db="EMBL/GenBank/DDBJ databases">
        <authorList>
            <person name="Petersen C."/>
        </authorList>
    </citation>
    <scope>NUCLEOTIDE SEQUENCE</scope>
    <source>
        <strain evidence="2">IBT 26290</strain>
    </source>
</reference>
<evidence type="ECO:0000313" key="2">
    <source>
        <dbReference type="EMBL" id="KAJ5166995.1"/>
    </source>
</evidence>
<dbReference type="RefSeq" id="XP_056543456.1">
    <property type="nucleotide sequence ID" value="XM_056687901.1"/>
</dbReference>
<gene>
    <name evidence="2" type="ORF">N7482_005776</name>
</gene>
<dbReference type="EMBL" id="JAPQKN010000003">
    <property type="protein sequence ID" value="KAJ5166995.1"/>
    <property type="molecule type" value="Genomic_DNA"/>
</dbReference>
<sequence length="229" mass="24821">MQLTARMAPNNPPGDISDLDRVTRLLKDRISAHGGTDDAQGPTFDPRIRSLPYNHGHCGLVQLPSTAQGDYDPDYVMRRFVAAGQGGSVLSLGPREAFIFRFLGRAVVVRGEFWSLTAYDAEQYLVANSLNQYALGDRPDMMYADGLLVYDDKSSGDKGFEILCRRSGELAPRVDGGDSSGTRKGERSLGLGLIGRELISQRISVLCPERGTADRAVGTSVVQKVEAVA</sequence>
<accession>A0A9W9I314</accession>
<reference evidence="2" key="2">
    <citation type="journal article" date="2023" name="IMA Fungus">
        <title>Comparative genomic study of the Penicillium genus elucidates a diverse pangenome and 15 lateral gene transfer events.</title>
        <authorList>
            <person name="Petersen C."/>
            <person name="Sorensen T."/>
            <person name="Nielsen M.R."/>
            <person name="Sondergaard T.E."/>
            <person name="Sorensen J.L."/>
            <person name="Fitzpatrick D.A."/>
            <person name="Frisvad J.C."/>
            <person name="Nielsen K.L."/>
        </authorList>
    </citation>
    <scope>NUCLEOTIDE SEQUENCE</scope>
    <source>
        <strain evidence="2">IBT 26290</strain>
    </source>
</reference>
<dbReference type="GeneID" id="81427077"/>
<dbReference type="Proteomes" id="UP001149163">
    <property type="component" value="Unassembled WGS sequence"/>
</dbReference>
<name>A0A9W9I314_9EURO</name>
<comment type="caution">
    <text evidence="2">The sequence shown here is derived from an EMBL/GenBank/DDBJ whole genome shotgun (WGS) entry which is preliminary data.</text>
</comment>
<evidence type="ECO:0000259" key="1">
    <source>
        <dbReference type="Pfam" id="PF06742"/>
    </source>
</evidence>
<dbReference type="Pfam" id="PF06742">
    <property type="entry name" value="DUF1214"/>
    <property type="match status" value="1"/>
</dbReference>
<dbReference type="SUPFAM" id="SSF160935">
    <property type="entry name" value="VPA0735-like"/>
    <property type="match status" value="1"/>
</dbReference>
<evidence type="ECO:0000313" key="3">
    <source>
        <dbReference type="Proteomes" id="UP001149163"/>
    </source>
</evidence>